<accession>A0A6N9H771</accession>
<dbReference type="InterPro" id="IPR039564">
    <property type="entry name" value="Peptidase_C39-like"/>
</dbReference>
<evidence type="ECO:0000259" key="2">
    <source>
        <dbReference type="Pfam" id="PF13529"/>
    </source>
</evidence>
<sequence>MTESVSALADVPVRARLWESEPFEVAPFGEAIASWRAHTPPGTLIEVQLRAGTGSVWSQWAVAARWSAGIDYDVTGGSGLGANGSDCPAADGTADVGTAGVGAAGVGAAAEVTPGGATGGGGGWPDFHSHTVADQAPFGLRVDADTIAVNEAELGGPASRVEVRALLFAPEGSPLPRLERVSVLTRPKTGASTAEPTVSQPRGRDIDLRLPAFSQRLAGAIPGHADGGSWCSPTSLAMLLAYARTPAANGSEPEPEPASGVRPGSGPGSGSRPGLGAREAAPAIAETMRRVWDYSYGGAGNWAFNAAWAASLGFDAYVDALPDLRAGEELLAAGEPFAASVTFAREDLPEAGYETAGHLLVVSGVTAEGDVRVHDPAAADNASVRRTYARAAFERAWLGGSGGIVYRVRS</sequence>
<evidence type="ECO:0000256" key="1">
    <source>
        <dbReference type="SAM" id="MobiDB-lite"/>
    </source>
</evidence>
<evidence type="ECO:0000313" key="4">
    <source>
        <dbReference type="Proteomes" id="UP000469215"/>
    </source>
</evidence>
<dbReference type="AlphaFoldDB" id="A0A6N9H771"/>
<dbReference type="EMBL" id="WWEQ01000028">
    <property type="protein sequence ID" value="MYM19880.1"/>
    <property type="molecule type" value="Genomic_DNA"/>
</dbReference>
<feature type="region of interest" description="Disordered" evidence="1">
    <location>
        <begin position="247"/>
        <end position="278"/>
    </location>
</feature>
<dbReference type="Gene3D" id="3.90.70.10">
    <property type="entry name" value="Cysteine proteinases"/>
    <property type="match status" value="1"/>
</dbReference>
<name>A0A6N9H771_9MICO</name>
<feature type="compositionally biased region" description="Gly residues" evidence="1">
    <location>
        <begin position="263"/>
        <end position="273"/>
    </location>
</feature>
<dbReference type="Pfam" id="PF13529">
    <property type="entry name" value="Peptidase_C39_2"/>
    <property type="match status" value="1"/>
</dbReference>
<evidence type="ECO:0000313" key="3">
    <source>
        <dbReference type="EMBL" id="MYM19880.1"/>
    </source>
</evidence>
<gene>
    <name evidence="3" type="ORF">GSY69_07845</name>
</gene>
<organism evidence="3 4">
    <name type="scientific">Brevibacterium rongguiense</name>
    <dbReference type="NCBI Taxonomy" id="2695267"/>
    <lineage>
        <taxon>Bacteria</taxon>
        <taxon>Bacillati</taxon>
        <taxon>Actinomycetota</taxon>
        <taxon>Actinomycetes</taxon>
        <taxon>Micrococcales</taxon>
        <taxon>Brevibacteriaceae</taxon>
        <taxon>Brevibacterium</taxon>
    </lineage>
</organism>
<keyword evidence="4" id="KW-1185">Reference proteome</keyword>
<feature type="domain" description="Peptidase C39-like" evidence="2">
    <location>
        <begin position="218"/>
        <end position="377"/>
    </location>
</feature>
<comment type="caution">
    <text evidence="3">The sequence shown here is derived from an EMBL/GenBank/DDBJ whole genome shotgun (WGS) entry which is preliminary data.</text>
</comment>
<proteinExistence type="predicted"/>
<protein>
    <recommendedName>
        <fullName evidence="2">Peptidase C39-like domain-containing protein</fullName>
    </recommendedName>
</protein>
<dbReference type="Proteomes" id="UP000469215">
    <property type="component" value="Unassembled WGS sequence"/>
</dbReference>
<reference evidence="3 4" key="1">
    <citation type="submission" date="2020-01" db="EMBL/GenBank/DDBJ databases">
        <authorList>
            <person name="Deng T."/>
        </authorList>
    </citation>
    <scope>NUCLEOTIDE SEQUENCE [LARGE SCALE GENOMIC DNA]</scope>
    <source>
        <strain evidence="3 4">5221</strain>
    </source>
</reference>
<dbReference type="RefSeq" id="WP_160953310.1">
    <property type="nucleotide sequence ID" value="NZ_WWEQ01000028.1"/>
</dbReference>